<accession>A0ABV0UA39</accession>
<name>A0ABV0UA39_9TELE</name>
<dbReference type="Gene3D" id="2.60.40.820">
    <property type="entry name" value="Transcription factor, T-box"/>
    <property type="match status" value="1"/>
</dbReference>
<keyword evidence="1" id="KW-0238">DNA-binding</keyword>
<evidence type="ECO:0000256" key="1">
    <source>
        <dbReference type="PROSITE-ProRule" id="PRU00201"/>
    </source>
</evidence>
<evidence type="ECO:0000313" key="4">
    <source>
        <dbReference type="EMBL" id="MEQ2240577.1"/>
    </source>
</evidence>
<comment type="caution">
    <text evidence="1">Lacks conserved residue(s) required for the propagation of feature annotation.</text>
</comment>
<evidence type="ECO:0000256" key="2">
    <source>
        <dbReference type="SAM" id="MobiDB-lite"/>
    </source>
</evidence>
<dbReference type="InterPro" id="IPR036960">
    <property type="entry name" value="T-box_sf"/>
</dbReference>
<keyword evidence="5" id="KW-1185">Reference proteome</keyword>
<comment type="subcellular location">
    <subcellularLocation>
        <location evidence="1">Nucleus</location>
    </subcellularLocation>
</comment>
<gene>
    <name evidence="4" type="ORF">ILYODFUR_016510</name>
</gene>
<proteinExistence type="predicted"/>
<keyword evidence="1" id="KW-0539">Nucleus</keyword>
<dbReference type="Proteomes" id="UP001482620">
    <property type="component" value="Unassembled WGS sequence"/>
</dbReference>
<dbReference type="InterPro" id="IPR046360">
    <property type="entry name" value="T-box_DNA-bd"/>
</dbReference>
<protein>
    <recommendedName>
        <fullName evidence="3">T-box domain-containing protein</fullName>
    </recommendedName>
</protein>
<sequence length="131" mass="14493">MYFYAFFTQITQLKIENNPFAKGFRGSDDNELHRMAKLQGKDYPVVPRSTVRQKACSAGSPFSRDTRGQQGSPDDVVSPFSCESGLNCGSPQELLSAPPVHYTHPHPHLQPGQQPQGYSYSKRKGGCNVCT</sequence>
<dbReference type="EMBL" id="JAHRIQ010059433">
    <property type="protein sequence ID" value="MEQ2240577.1"/>
    <property type="molecule type" value="Genomic_DNA"/>
</dbReference>
<organism evidence="4 5">
    <name type="scientific">Ilyodon furcidens</name>
    <name type="common">goldbreast splitfin</name>
    <dbReference type="NCBI Taxonomy" id="33524"/>
    <lineage>
        <taxon>Eukaryota</taxon>
        <taxon>Metazoa</taxon>
        <taxon>Chordata</taxon>
        <taxon>Craniata</taxon>
        <taxon>Vertebrata</taxon>
        <taxon>Euteleostomi</taxon>
        <taxon>Actinopterygii</taxon>
        <taxon>Neopterygii</taxon>
        <taxon>Teleostei</taxon>
        <taxon>Neoteleostei</taxon>
        <taxon>Acanthomorphata</taxon>
        <taxon>Ovalentaria</taxon>
        <taxon>Atherinomorphae</taxon>
        <taxon>Cyprinodontiformes</taxon>
        <taxon>Goodeidae</taxon>
        <taxon>Ilyodon</taxon>
    </lineage>
</organism>
<dbReference type="PROSITE" id="PS50252">
    <property type="entry name" value="TBOX_3"/>
    <property type="match status" value="1"/>
</dbReference>
<feature type="region of interest" description="Disordered" evidence="2">
    <location>
        <begin position="55"/>
        <end position="78"/>
    </location>
</feature>
<evidence type="ECO:0000259" key="3">
    <source>
        <dbReference type="PROSITE" id="PS50252"/>
    </source>
</evidence>
<evidence type="ECO:0000313" key="5">
    <source>
        <dbReference type="Proteomes" id="UP001482620"/>
    </source>
</evidence>
<comment type="caution">
    <text evidence="4">The sequence shown here is derived from an EMBL/GenBank/DDBJ whole genome shotgun (WGS) entry which is preliminary data.</text>
</comment>
<reference evidence="4 5" key="1">
    <citation type="submission" date="2021-06" db="EMBL/GenBank/DDBJ databases">
        <authorList>
            <person name="Palmer J.M."/>
        </authorList>
    </citation>
    <scope>NUCLEOTIDE SEQUENCE [LARGE SCALE GENOMIC DNA]</scope>
    <source>
        <strain evidence="5">if_2019</strain>
        <tissue evidence="4">Muscle</tissue>
    </source>
</reference>
<feature type="region of interest" description="Disordered" evidence="2">
    <location>
        <begin position="94"/>
        <end position="131"/>
    </location>
</feature>
<feature type="domain" description="T-box" evidence="3">
    <location>
        <begin position="9"/>
        <end position="26"/>
    </location>
</feature>